<sequence length="175" mass="19750">MGVSGATLGISGRENSVHKNKGSKNLSTKAITLGVTRLNSVSSTTKKFESATTFETLHYTSTADCAKALHDHVKQCPCQQLPSQKQPKSHRWVYVTTYIHHLYKSKDHATKGPSNPLNPNRCTLAGRPIHTHHRDGDVQKQESSHEFCYPSPIKGPRSELSWLKQWRRWWLPVVL</sequence>
<keyword evidence="3" id="KW-1185">Reference proteome</keyword>
<dbReference type="EMBL" id="BDDD01000006">
    <property type="protein sequence ID" value="GAV56778.1"/>
    <property type="molecule type" value="Genomic_DNA"/>
</dbReference>
<evidence type="ECO:0000313" key="3">
    <source>
        <dbReference type="Proteomes" id="UP000187406"/>
    </source>
</evidence>
<accession>A0A1Q3AM27</accession>
<evidence type="ECO:0000256" key="1">
    <source>
        <dbReference type="SAM" id="MobiDB-lite"/>
    </source>
</evidence>
<evidence type="ECO:0000313" key="2">
    <source>
        <dbReference type="EMBL" id="GAV56778.1"/>
    </source>
</evidence>
<reference evidence="3" key="1">
    <citation type="submission" date="2016-04" db="EMBL/GenBank/DDBJ databases">
        <title>Cephalotus genome sequencing.</title>
        <authorList>
            <person name="Fukushima K."/>
            <person name="Hasebe M."/>
            <person name="Fang X."/>
        </authorList>
    </citation>
    <scope>NUCLEOTIDE SEQUENCE [LARGE SCALE GENOMIC DNA]</scope>
    <source>
        <strain evidence="3">cv. St1</strain>
    </source>
</reference>
<dbReference type="OrthoDB" id="10595463at2759"/>
<gene>
    <name evidence="2" type="ORF">CFOL_v3_00320</name>
</gene>
<dbReference type="AlphaFoldDB" id="A0A1Q3AM27"/>
<feature type="non-terminal residue" evidence="2">
    <location>
        <position position="175"/>
    </location>
</feature>
<organism evidence="2 3">
    <name type="scientific">Cephalotus follicularis</name>
    <name type="common">Albany pitcher plant</name>
    <dbReference type="NCBI Taxonomy" id="3775"/>
    <lineage>
        <taxon>Eukaryota</taxon>
        <taxon>Viridiplantae</taxon>
        <taxon>Streptophyta</taxon>
        <taxon>Embryophyta</taxon>
        <taxon>Tracheophyta</taxon>
        <taxon>Spermatophyta</taxon>
        <taxon>Magnoliopsida</taxon>
        <taxon>eudicotyledons</taxon>
        <taxon>Gunneridae</taxon>
        <taxon>Pentapetalae</taxon>
        <taxon>rosids</taxon>
        <taxon>fabids</taxon>
        <taxon>Oxalidales</taxon>
        <taxon>Cephalotaceae</taxon>
        <taxon>Cephalotus</taxon>
    </lineage>
</organism>
<protein>
    <submittedName>
        <fullName evidence="2">Uncharacterized protein</fullName>
    </submittedName>
</protein>
<proteinExistence type="predicted"/>
<dbReference type="InParanoid" id="A0A1Q3AM27"/>
<dbReference type="Proteomes" id="UP000187406">
    <property type="component" value="Unassembled WGS sequence"/>
</dbReference>
<feature type="region of interest" description="Disordered" evidence="1">
    <location>
        <begin position="1"/>
        <end position="23"/>
    </location>
</feature>
<name>A0A1Q3AM27_CEPFO</name>
<comment type="caution">
    <text evidence="2">The sequence shown here is derived from an EMBL/GenBank/DDBJ whole genome shotgun (WGS) entry which is preliminary data.</text>
</comment>